<dbReference type="Gene3D" id="3.40.50.1110">
    <property type="entry name" value="SGNH hydrolase"/>
    <property type="match status" value="1"/>
</dbReference>
<dbReference type="PANTHER" id="PTHR45648">
    <property type="entry name" value="GDSL LIPASE/ACYLHYDROLASE FAMILY PROTEIN (AFU_ORTHOLOGUE AFUA_4G14700)"/>
    <property type="match status" value="1"/>
</dbReference>
<reference evidence="3 4" key="1">
    <citation type="journal article" name="Sci. Rep.">
        <title>Genome-scale phylogenetic analyses confirm Olpidium as the closest living zoosporic fungus to the non-flagellated, terrestrial fungi.</title>
        <authorList>
            <person name="Chang Y."/>
            <person name="Rochon D."/>
            <person name="Sekimoto S."/>
            <person name="Wang Y."/>
            <person name="Chovatia M."/>
            <person name="Sandor L."/>
            <person name="Salamov A."/>
            <person name="Grigoriev I.V."/>
            <person name="Stajich J.E."/>
            <person name="Spatafora J.W."/>
        </authorList>
    </citation>
    <scope>NUCLEOTIDE SEQUENCE [LARGE SCALE GENOMIC DNA]</scope>
    <source>
        <strain evidence="3">S191</strain>
    </source>
</reference>
<feature type="chain" id="PRO_5034022096" description="GDSL esterase/lipase" evidence="2">
    <location>
        <begin position="26"/>
        <end position="410"/>
    </location>
</feature>
<dbReference type="SUPFAM" id="SSF52266">
    <property type="entry name" value="SGNH hydrolase"/>
    <property type="match status" value="1"/>
</dbReference>
<keyword evidence="4" id="KW-1185">Reference proteome</keyword>
<gene>
    <name evidence="3" type="ORF">BJ554DRAFT_4878</name>
</gene>
<protein>
    <recommendedName>
        <fullName evidence="5">GDSL esterase/lipase</fullName>
    </recommendedName>
</protein>
<proteinExistence type="predicted"/>
<sequence length="410" mass="43605">MRCAAAAPSVLWLAVSVPRLSSGSALPCRAASGTGAPNVTSVTNGTCFAAGGGGLFGRVVAFGDSLSDMGNLFRLTNGSRPRPDVYWRGRMSNGPVWVEWFRQALGAPCIRDYAFIGSSSDTQLIQGYAEAGPGRRLPVPGARQQIEQYLREDEGGAARKEKEEEEAEEKGTLVSVWTGSNNFLGPLVDKSVWKAISAVRSGPTTIVEGIRLLSDGGGGGDGDGTVGGARRPRRRTRNLLVLNLPPIDRTPAARRVANEAGPLARWLARAVFPRVLRQLNRDLRTGLESVAAAARRPLRIALFDVHGVTADTIDNRRGGFKNFDDACVKFSPAPETGEAGGEAEKAANVCADPNSHFFYDDVHPSARAHRILGAAVAAFARACFTANLTRTAFKPANASWADSACYGRLA</sequence>
<evidence type="ECO:0000313" key="4">
    <source>
        <dbReference type="Proteomes" id="UP000673691"/>
    </source>
</evidence>
<dbReference type="InterPro" id="IPR001087">
    <property type="entry name" value="GDSL"/>
</dbReference>
<dbReference type="PANTHER" id="PTHR45648:SF22">
    <property type="entry name" value="GDSL LIPASE_ACYLHYDROLASE FAMILY PROTEIN (AFU_ORTHOLOGUE AFUA_4G14700)"/>
    <property type="match status" value="1"/>
</dbReference>
<dbReference type="InterPro" id="IPR036514">
    <property type="entry name" value="SGNH_hydro_sf"/>
</dbReference>
<organism evidence="3 4">
    <name type="scientific">Olpidium bornovanus</name>
    <dbReference type="NCBI Taxonomy" id="278681"/>
    <lineage>
        <taxon>Eukaryota</taxon>
        <taxon>Fungi</taxon>
        <taxon>Fungi incertae sedis</taxon>
        <taxon>Olpidiomycota</taxon>
        <taxon>Olpidiomycotina</taxon>
        <taxon>Olpidiomycetes</taxon>
        <taxon>Olpidiales</taxon>
        <taxon>Olpidiaceae</taxon>
        <taxon>Olpidium</taxon>
    </lineage>
</organism>
<feature type="signal peptide" evidence="2">
    <location>
        <begin position="1"/>
        <end position="25"/>
    </location>
</feature>
<comment type="caution">
    <text evidence="3">The sequence shown here is derived from an EMBL/GenBank/DDBJ whole genome shotgun (WGS) entry which is preliminary data.</text>
</comment>
<evidence type="ECO:0000313" key="3">
    <source>
        <dbReference type="EMBL" id="KAG5455636.1"/>
    </source>
</evidence>
<evidence type="ECO:0008006" key="5">
    <source>
        <dbReference type="Google" id="ProtNLM"/>
    </source>
</evidence>
<dbReference type="OrthoDB" id="1600564at2759"/>
<accession>A0A8H7ZKV8</accession>
<dbReference type="Proteomes" id="UP000673691">
    <property type="component" value="Unassembled WGS sequence"/>
</dbReference>
<dbReference type="Pfam" id="PF00657">
    <property type="entry name" value="Lipase_GDSL"/>
    <property type="match status" value="1"/>
</dbReference>
<evidence type="ECO:0000256" key="2">
    <source>
        <dbReference type="SAM" id="SignalP"/>
    </source>
</evidence>
<dbReference type="InterPro" id="IPR051058">
    <property type="entry name" value="GDSL_Est/Lipase"/>
</dbReference>
<keyword evidence="2" id="KW-0732">Signal</keyword>
<name>A0A8H7ZKV8_9FUNG</name>
<dbReference type="GO" id="GO:0016788">
    <property type="term" value="F:hydrolase activity, acting on ester bonds"/>
    <property type="evidence" value="ECO:0007669"/>
    <property type="project" value="InterPro"/>
</dbReference>
<keyword evidence="1" id="KW-0378">Hydrolase</keyword>
<dbReference type="CDD" id="cd01846">
    <property type="entry name" value="fatty_acyltransferase_like"/>
    <property type="match status" value="1"/>
</dbReference>
<dbReference type="EMBL" id="JAEFCI010013036">
    <property type="protein sequence ID" value="KAG5455636.1"/>
    <property type="molecule type" value="Genomic_DNA"/>
</dbReference>
<dbReference type="AlphaFoldDB" id="A0A8H7ZKV8"/>
<evidence type="ECO:0000256" key="1">
    <source>
        <dbReference type="ARBA" id="ARBA00022801"/>
    </source>
</evidence>